<dbReference type="SUPFAM" id="SSF52218">
    <property type="entry name" value="Flavoproteins"/>
    <property type="match status" value="2"/>
</dbReference>
<dbReference type="STRING" id="700015.Corgl_1359"/>
<gene>
    <name evidence="1" type="ordered locus">Corgl_1359</name>
</gene>
<dbReference type="Proteomes" id="UP000006851">
    <property type="component" value="Chromosome"/>
</dbReference>
<dbReference type="HOGENOM" id="CLU_614974_0_0_11"/>
<reference evidence="2" key="1">
    <citation type="journal article" date="2013" name="Stand. Genomic Sci.">
        <title>Complete genome sequence of Coriobacterium glomerans type strain (PW2(T)) from the midgut of Pyrrhocoris apterus L. (red soldier bug).</title>
        <authorList>
            <person name="Stackebrandt E."/>
            <person name="Zeytun A."/>
            <person name="Lapidus A."/>
            <person name="Nolan M."/>
            <person name="Lucas S."/>
            <person name="Hammon N."/>
            <person name="Deshpande S."/>
            <person name="Cheng J.F."/>
            <person name="Tapia R."/>
            <person name="Goodwin L.A."/>
            <person name="Pitluck S."/>
            <person name="Liolios K."/>
            <person name="Pagani I."/>
            <person name="Ivanova N."/>
            <person name="Mavromatis K."/>
            <person name="Mikhailova N."/>
            <person name="Huntemann M."/>
            <person name="Pati A."/>
            <person name="Chen A."/>
            <person name="Palaniappan K."/>
            <person name="Chang Y.J."/>
            <person name="Land M."/>
            <person name="Hauser L."/>
            <person name="Rohde M."/>
            <person name="Pukall R."/>
            <person name="Goker M."/>
            <person name="Detter J.C."/>
            <person name="Woyke T."/>
            <person name="Bristow J."/>
            <person name="Eisen J.A."/>
            <person name="Markowitz V."/>
            <person name="Hugenholtz P."/>
            <person name="Kyrpides N.C."/>
            <person name="Klenk H.P."/>
        </authorList>
    </citation>
    <scope>NUCLEOTIDE SEQUENCE</scope>
    <source>
        <strain evidence="2">ATCC 49209 / DSM 20642 / JCM 10262 / PW2</strain>
    </source>
</reference>
<dbReference type="AlphaFoldDB" id="F2N8S7"/>
<organism evidence="1 2">
    <name type="scientific">Coriobacterium glomerans (strain ATCC 49209 / DSM 20642 / JCM 10262 / PW2)</name>
    <dbReference type="NCBI Taxonomy" id="700015"/>
    <lineage>
        <taxon>Bacteria</taxon>
        <taxon>Bacillati</taxon>
        <taxon>Actinomycetota</taxon>
        <taxon>Coriobacteriia</taxon>
        <taxon>Coriobacteriales</taxon>
        <taxon>Coriobacteriaceae</taxon>
        <taxon>Coriobacterium</taxon>
    </lineage>
</organism>
<evidence type="ECO:0000313" key="1">
    <source>
        <dbReference type="EMBL" id="AEB07460.1"/>
    </source>
</evidence>
<evidence type="ECO:0000313" key="2">
    <source>
        <dbReference type="Proteomes" id="UP000006851"/>
    </source>
</evidence>
<protein>
    <recommendedName>
        <fullName evidence="3">NADPH-dependent FMN reductase-like domain-containing protein</fullName>
    </recommendedName>
</protein>
<name>F2N8S7_CORGP</name>
<dbReference type="EMBL" id="CP002628">
    <property type="protein sequence ID" value="AEB07460.1"/>
    <property type="molecule type" value="Genomic_DNA"/>
</dbReference>
<sequence>MRVLICDIERDDRRRSQLDEACDVVIGPEVLGDSGDCRGCLSCWTATPGPCVIRDAPGDLGALLGAADELWIASRNTFGAVSSPVKCALDRWIPAAHPCSRIIDRKTHHRRRYGGSARAGGTGTRTRTSIWLYGASSACERSCFMQIASTMCDDVGLDLVGVWFPERADELGVASAAFEGARPGQPVRASDARPSARPLPGRIACVCASPNGDASATSLLLDDFEDAFYAYERISAHSFEDDARAVRDEHAEIIRFQMSADGELRQREVVGSSCDATSSLETLASCDTIVIGYPVYLAALPSGAIRLLEQLSEMDALARGARIYAISNLGLYDAARGRAACGVLGCFCRVADLMWGGALVVAGDGMIVPTAGTPRMGRLRRRTSEAIDQLILAVRTGASIMATDGIIEVPCALPRFLYRWKMRRRCRALARETGRGPDEDPR</sequence>
<dbReference type="eggNOG" id="COG0655">
    <property type="taxonomic scope" value="Bacteria"/>
</dbReference>
<proteinExistence type="predicted"/>
<dbReference type="RefSeq" id="WP_013709202.1">
    <property type="nucleotide sequence ID" value="NC_015389.1"/>
</dbReference>
<evidence type="ECO:0008006" key="3">
    <source>
        <dbReference type="Google" id="ProtNLM"/>
    </source>
</evidence>
<dbReference type="KEGG" id="cgo:Corgl_1359"/>
<dbReference type="OrthoDB" id="3183966at2"/>
<keyword evidence="2" id="KW-1185">Reference proteome</keyword>
<accession>F2N8S7</accession>
<dbReference type="Gene3D" id="3.40.50.360">
    <property type="match status" value="1"/>
</dbReference>
<dbReference type="InterPro" id="IPR029039">
    <property type="entry name" value="Flavoprotein-like_sf"/>
</dbReference>